<dbReference type="SMART" id="SM00850">
    <property type="entry name" value="LytTR"/>
    <property type="match status" value="1"/>
</dbReference>
<dbReference type="InterPro" id="IPR007492">
    <property type="entry name" value="LytTR_DNA-bd_dom"/>
</dbReference>
<accession>A0ABU2ZTU2</accession>
<gene>
    <name evidence="5" type="ORF">RM552_14485</name>
</gene>
<organism evidence="5 6">
    <name type="scientific">Glaciecola petra</name>
    <dbReference type="NCBI Taxonomy" id="3075602"/>
    <lineage>
        <taxon>Bacteria</taxon>
        <taxon>Pseudomonadati</taxon>
        <taxon>Pseudomonadota</taxon>
        <taxon>Gammaproteobacteria</taxon>
        <taxon>Alteromonadales</taxon>
        <taxon>Alteromonadaceae</taxon>
        <taxon>Glaciecola</taxon>
    </lineage>
</organism>
<feature type="domain" description="Response regulatory" evidence="3">
    <location>
        <begin position="3"/>
        <end position="114"/>
    </location>
</feature>
<dbReference type="PROSITE" id="PS50110">
    <property type="entry name" value="RESPONSE_REGULATORY"/>
    <property type="match status" value="1"/>
</dbReference>
<name>A0ABU2ZTU2_9ALTE</name>
<sequence length="232" mass="26369">MIRVAIVDDSRLARVELKNQLSQSNNIEVLAEAGSIKEALSVLDNTCIDLLLLDIDLPDGTGFDMLEQLNHVPQVIFVTAFNQYAVQSFEYNALDYLLKPVRLERLQKALAKVSSEKAQTKLSPDKRIFIKDGEKCFFVSVDDIFAFEAMGNYTRVHTAEGVPSVYRPIGSIYTRLNTDSFFKASRSWIINTHYIENIDALENGSFVIELKNNLKVNISKRQAVEFKRLWSL</sequence>
<evidence type="ECO:0000313" key="6">
    <source>
        <dbReference type="Proteomes" id="UP001253545"/>
    </source>
</evidence>
<feature type="modified residue" description="4-aspartylphosphate" evidence="2">
    <location>
        <position position="54"/>
    </location>
</feature>
<dbReference type="PROSITE" id="PS50930">
    <property type="entry name" value="HTH_LYTTR"/>
    <property type="match status" value="1"/>
</dbReference>
<evidence type="ECO:0000259" key="3">
    <source>
        <dbReference type="PROSITE" id="PS50110"/>
    </source>
</evidence>
<dbReference type="InterPro" id="IPR001789">
    <property type="entry name" value="Sig_transdc_resp-reg_receiver"/>
</dbReference>
<dbReference type="SUPFAM" id="SSF52172">
    <property type="entry name" value="CheY-like"/>
    <property type="match status" value="1"/>
</dbReference>
<dbReference type="SMART" id="SM00448">
    <property type="entry name" value="REC"/>
    <property type="match status" value="1"/>
</dbReference>
<evidence type="ECO:0000259" key="4">
    <source>
        <dbReference type="PROSITE" id="PS50930"/>
    </source>
</evidence>
<dbReference type="InterPro" id="IPR046947">
    <property type="entry name" value="LytR-like"/>
</dbReference>
<dbReference type="RefSeq" id="WP_311369585.1">
    <property type="nucleotide sequence ID" value="NZ_JAVRHX010000005.1"/>
</dbReference>
<dbReference type="Gene3D" id="2.40.50.1020">
    <property type="entry name" value="LytTr DNA-binding domain"/>
    <property type="match status" value="1"/>
</dbReference>
<dbReference type="Proteomes" id="UP001253545">
    <property type="component" value="Unassembled WGS sequence"/>
</dbReference>
<reference evidence="5 6" key="1">
    <citation type="submission" date="2023-09" db="EMBL/GenBank/DDBJ databases">
        <authorList>
            <person name="Rey-Velasco X."/>
        </authorList>
    </citation>
    <scope>NUCLEOTIDE SEQUENCE [LARGE SCALE GENOMIC DNA]</scope>
    <source>
        <strain evidence="5 6">P117</strain>
    </source>
</reference>
<keyword evidence="2" id="KW-0597">Phosphoprotein</keyword>
<keyword evidence="1" id="KW-0902">Two-component regulatory system</keyword>
<keyword evidence="6" id="KW-1185">Reference proteome</keyword>
<dbReference type="Gene3D" id="3.40.50.2300">
    <property type="match status" value="1"/>
</dbReference>
<dbReference type="Pfam" id="PF04397">
    <property type="entry name" value="LytTR"/>
    <property type="match status" value="1"/>
</dbReference>
<proteinExistence type="predicted"/>
<feature type="domain" description="HTH LytTR-type" evidence="4">
    <location>
        <begin position="128"/>
        <end position="232"/>
    </location>
</feature>
<dbReference type="PANTHER" id="PTHR37299">
    <property type="entry name" value="TRANSCRIPTIONAL REGULATOR-RELATED"/>
    <property type="match status" value="1"/>
</dbReference>
<dbReference type="GO" id="GO:0003677">
    <property type="term" value="F:DNA binding"/>
    <property type="evidence" value="ECO:0007669"/>
    <property type="project" value="UniProtKB-KW"/>
</dbReference>
<keyword evidence="5" id="KW-0238">DNA-binding</keyword>
<evidence type="ECO:0000256" key="2">
    <source>
        <dbReference type="PROSITE-ProRule" id="PRU00169"/>
    </source>
</evidence>
<dbReference type="PANTHER" id="PTHR37299:SF1">
    <property type="entry name" value="STAGE 0 SPORULATION PROTEIN A HOMOLOG"/>
    <property type="match status" value="1"/>
</dbReference>
<comment type="caution">
    <text evidence="5">The sequence shown here is derived from an EMBL/GenBank/DDBJ whole genome shotgun (WGS) entry which is preliminary data.</text>
</comment>
<evidence type="ECO:0000256" key="1">
    <source>
        <dbReference type="ARBA" id="ARBA00023012"/>
    </source>
</evidence>
<dbReference type="EMBL" id="JAVRHX010000005">
    <property type="protein sequence ID" value="MDT0596058.1"/>
    <property type="molecule type" value="Genomic_DNA"/>
</dbReference>
<protein>
    <submittedName>
        <fullName evidence="5">LytTR family DNA-binding domain-containing protein</fullName>
    </submittedName>
</protein>
<dbReference type="InterPro" id="IPR011006">
    <property type="entry name" value="CheY-like_superfamily"/>
</dbReference>
<dbReference type="Pfam" id="PF00072">
    <property type="entry name" value="Response_reg"/>
    <property type="match status" value="1"/>
</dbReference>
<evidence type="ECO:0000313" key="5">
    <source>
        <dbReference type="EMBL" id="MDT0596058.1"/>
    </source>
</evidence>